<evidence type="ECO:0000313" key="2">
    <source>
        <dbReference type="Proteomes" id="UP000499080"/>
    </source>
</evidence>
<name>A0A4Y2P697_ARAVE</name>
<sequence>MDKNSRKNLARTLLKRAVKHAVIKAFRSRVVSAGNPDKKNDNKNISNRYYSAKSESSESAEAFAIQSVFASRLGSYCKASSFEAHGALPWR</sequence>
<dbReference type="AlphaFoldDB" id="A0A4Y2P697"/>
<keyword evidence="2" id="KW-1185">Reference proteome</keyword>
<dbReference type="Proteomes" id="UP000499080">
    <property type="component" value="Unassembled WGS sequence"/>
</dbReference>
<comment type="caution">
    <text evidence="1">The sequence shown here is derived from an EMBL/GenBank/DDBJ whole genome shotgun (WGS) entry which is preliminary data.</text>
</comment>
<proteinExistence type="predicted"/>
<gene>
    <name evidence="1" type="ORF">AVEN_96280_1</name>
</gene>
<accession>A0A4Y2P697</accession>
<reference evidence="1 2" key="1">
    <citation type="journal article" date="2019" name="Sci. Rep.">
        <title>Orb-weaving spider Araneus ventricosus genome elucidates the spidroin gene catalogue.</title>
        <authorList>
            <person name="Kono N."/>
            <person name="Nakamura H."/>
            <person name="Ohtoshi R."/>
            <person name="Moran D.A.P."/>
            <person name="Shinohara A."/>
            <person name="Yoshida Y."/>
            <person name="Fujiwara M."/>
            <person name="Mori M."/>
            <person name="Tomita M."/>
            <person name="Arakawa K."/>
        </authorList>
    </citation>
    <scope>NUCLEOTIDE SEQUENCE [LARGE SCALE GENOMIC DNA]</scope>
</reference>
<organism evidence="1 2">
    <name type="scientific">Araneus ventricosus</name>
    <name type="common">Orbweaver spider</name>
    <name type="synonym">Epeira ventricosa</name>
    <dbReference type="NCBI Taxonomy" id="182803"/>
    <lineage>
        <taxon>Eukaryota</taxon>
        <taxon>Metazoa</taxon>
        <taxon>Ecdysozoa</taxon>
        <taxon>Arthropoda</taxon>
        <taxon>Chelicerata</taxon>
        <taxon>Arachnida</taxon>
        <taxon>Araneae</taxon>
        <taxon>Araneomorphae</taxon>
        <taxon>Entelegynae</taxon>
        <taxon>Araneoidea</taxon>
        <taxon>Araneidae</taxon>
        <taxon>Araneus</taxon>
    </lineage>
</organism>
<dbReference type="EMBL" id="BGPR01010510">
    <property type="protein sequence ID" value="GBN46573.1"/>
    <property type="molecule type" value="Genomic_DNA"/>
</dbReference>
<evidence type="ECO:0000313" key="1">
    <source>
        <dbReference type="EMBL" id="GBN46573.1"/>
    </source>
</evidence>
<protein>
    <submittedName>
        <fullName evidence="1">Uncharacterized protein</fullName>
    </submittedName>
</protein>